<dbReference type="EMBL" id="BAAANS010000035">
    <property type="protein sequence ID" value="GAA2108839.1"/>
    <property type="molecule type" value="Genomic_DNA"/>
</dbReference>
<comment type="caution">
    <text evidence="2">The sequence shown here is derived from an EMBL/GenBank/DDBJ whole genome shotgun (WGS) entry which is preliminary data.</text>
</comment>
<dbReference type="Proteomes" id="UP001500897">
    <property type="component" value="Unassembled WGS sequence"/>
</dbReference>
<organism evidence="2 3">
    <name type="scientific">Kitasatospora saccharophila</name>
    <dbReference type="NCBI Taxonomy" id="407973"/>
    <lineage>
        <taxon>Bacteria</taxon>
        <taxon>Bacillati</taxon>
        <taxon>Actinomycetota</taxon>
        <taxon>Actinomycetes</taxon>
        <taxon>Kitasatosporales</taxon>
        <taxon>Streptomycetaceae</taxon>
        <taxon>Kitasatospora</taxon>
    </lineage>
</organism>
<proteinExistence type="predicted"/>
<feature type="compositionally biased region" description="Gly residues" evidence="1">
    <location>
        <begin position="14"/>
        <end position="32"/>
    </location>
</feature>
<keyword evidence="3" id="KW-1185">Reference proteome</keyword>
<feature type="region of interest" description="Disordered" evidence="1">
    <location>
        <begin position="1"/>
        <end position="58"/>
    </location>
</feature>
<sequence length="110" mass="11072">MQAGGVGPALVEGGEQGLPGDGVQRGGGGGVEVGHRATVDDAGGAPYGVIPPGSEWEPTARHPRVAVRSPVRPWEARMSAMTCDSVRPEGVVHPSGADRVAGRRVTGGCP</sequence>
<protein>
    <submittedName>
        <fullName evidence="2">Uncharacterized protein</fullName>
    </submittedName>
</protein>
<evidence type="ECO:0000313" key="3">
    <source>
        <dbReference type="Proteomes" id="UP001500897"/>
    </source>
</evidence>
<feature type="region of interest" description="Disordered" evidence="1">
    <location>
        <begin position="87"/>
        <end position="110"/>
    </location>
</feature>
<reference evidence="2 3" key="1">
    <citation type="journal article" date="2019" name="Int. J. Syst. Evol. Microbiol.">
        <title>The Global Catalogue of Microorganisms (GCM) 10K type strain sequencing project: providing services to taxonomists for standard genome sequencing and annotation.</title>
        <authorList>
            <consortium name="The Broad Institute Genomics Platform"/>
            <consortium name="The Broad Institute Genome Sequencing Center for Infectious Disease"/>
            <person name="Wu L."/>
            <person name="Ma J."/>
        </authorList>
    </citation>
    <scope>NUCLEOTIDE SEQUENCE [LARGE SCALE GENOMIC DNA]</scope>
    <source>
        <strain evidence="2 3">JCM 14559</strain>
    </source>
</reference>
<evidence type="ECO:0000256" key="1">
    <source>
        <dbReference type="SAM" id="MobiDB-lite"/>
    </source>
</evidence>
<name>A0ABN2XDR8_9ACTN</name>
<evidence type="ECO:0000313" key="2">
    <source>
        <dbReference type="EMBL" id="GAA2108839.1"/>
    </source>
</evidence>
<gene>
    <name evidence="2" type="ORF">GCM10009759_49050</name>
</gene>
<accession>A0ABN2XDR8</accession>